<evidence type="ECO:0008006" key="16">
    <source>
        <dbReference type="Google" id="ProtNLM"/>
    </source>
</evidence>
<evidence type="ECO:0000256" key="9">
    <source>
        <dbReference type="ARBA" id="ARBA00023136"/>
    </source>
</evidence>
<evidence type="ECO:0000256" key="6">
    <source>
        <dbReference type="ARBA" id="ARBA00022729"/>
    </source>
</evidence>
<dbReference type="InterPro" id="IPR006202">
    <property type="entry name" value="Neur_chan_lig-bd"/>
</dbReference>
<evidence type="ECO:0000256" key="4">
    <source>
        <dbReference type="ARBA" id="ARBA00022475"/>
    </source>
</evidence>
<evidence type="ECO:0000256" key="10">
    <source>
        <dbReference type="ARBA" id="ARBA00023303"/>
    </source>
</evidence>
<keyword evidence="10 11" id="KW-0407">Ion channel</keyword>
<keyword evidence="8 11" id="KW-0406">Ion transport</keyword>
<dbReference type="SUPFAM" id="SSF90112">
    <property type="entry name" value="Neurotransmitter-gated ion-channel transmembrane pore"/>
    <property type="match status" value="1"/>
</dbReference>
<evidence type="ECO:0000256" key="11">
    <source>
        <dbReference type="RuleBase" id="RU000687"/>
    </source>
</evidence>
<evidence type="ECO:0000259" key="12">
    <source>
        <dbReference type="Pfam" id="PF02931"/>
    </source>
</evidence>
<feature type="transmembrane region" description="Helical" evidence="11">
    <location>
        <begin position="239"/>
        <end position="264"/>
    </location>
</feature>
<accession>A0ABP1PVB7</accession>
<keyword evidence="15" id="KW-1185">Reference proteome</keyword>
<evidence type="ECO:0000313" key="15">
    <source>
        <dbReference type="Proteomes" id="UP001642540"/>
    </source>
</evidence>
<dbReference type="Proteomes" id="UP001642540">
    <property type="component" value="Unassembled WGS sequence"/>
</dbReference>
<dbReference type="Pfam" id="PF02931">
    <property type="entry name" value="Neur_chan_LBD"/>
    <property type="match status" value="1"/>
</dbReference>
<feature type="transmembrane region" description="Helical" evidence="11">
    <location>
        <begin position="271"/>
        <end position="292"/>
    </location>
</feature>
<dbReference type="InterPro" id="IPR036734">
    <property type="entry name" value="Neur_chan_lig-bd_sf"/>
</dbReference>
<dbReference type="PROSITE" id="PS00236">
    <property type="entry name" value="NEUROTR_ION_CHANNEL"/>
    <property type="match status" value="1"/>
</dbReference>
<name>A0ABP1PVB7_9HEXA</name>
<dbReference type="InterPro" id="IPR006028">
    <property type="entry name" value="GABAA/Glycine_rcpt"/>
</dbReference>
<organism evidence="14 15">
    <name type="scientific">Orchesella dallaii</name>
    <dbReference type="NCBI Taxonomy" id="48710"/>
    <lineage>
        <taxon>Eukaryota</taxon>
        <taxon>Metazoa</taxon>
        <taxon>Ecdysozoa</taxon>
        <taxon>Arthropoda</taxon>
        <taxon>Hexapoda</taxon>
        <taxon>Collembola</taxon>
        <taxon>Entomobryomorpha</taxon>
        <taxon>Entomobryoidea</taxon>
        <taxon>Orchesellidae</taxon>
        <taxon>Orchesellinae</taxon>
        <taxon>Orchesella</taxon>
    </lineage>
</organism>
<dbReference type="EMBL" id="CAXLJM020000007">
    <property type="protein sequence ID" value="CAL8074993.1"/>
    <property type="molecule type" value="Genomic_DNA"/>
</dbReference>
<feature type="transmembrane region" description="Helical" evidence="11">
    <location>
        <begin position="304"/>
        <end position="326"/>
    </location>
</feature>
<keyword evidence="6 11" id="KW-0732">Signal</keyword>
<feature type="domain" description="Neurotransmitter-gated ion-channel ligand-binding" evidence="12">
    <location>
        <begin position="29"/>
        <end position="238"/>
    </location>
</feature>
<keyword evidence="5 11" id="KW-0812">Transmembrane</keyword>
<comment type="subcellular location">
    <subcellularLocation>
        <location evidence="2">Cell membrane</location>
    </subcellularLocation>
    <subcellularLocation>
        <location evidence="1">Membrane</location>
        <topology evidence="1">Multi-pass membrane protein</topology>
    </subcellularLocation>
</comment>
<evidence type="ECO:0000256" key="7">
    <source>
        <dbReference type="ARBA" id="ARBA00022989"/>
    </source>
</evidence>
<keyword evidence="7 11" id="KW-1133">Transmembrane helix</keyword>
<evidence type="ECO:0000256" key="2">
    <source>
        <dbReference type="ARBA" id="ARBA00004236"/>
    </source>
</evidence>
<dbReference type="InterPro" id="IPR006201">
    <property type="entry name" value="Neur_channel"/>
</dbReference>
<proteinExistence type="inferred from homology"/>
<dbReference type="PANTHER" id="PTHR18945">
    <property type="entry name" value="NEUROTRANSMITTER GATED ION CHANNEL"/>
    <property type="match status" value="1"/>
</dbReference>
<evidence type="ECO:0000256" key="5">
    <source>
        <dbReference type="ARBA" id="ARBA00022692"/>
    </source>
</evidence>
<keyword evidence="9 11" id="KW-0472">Membrane</keyword>
<feature type="signal peptide" evidence="11">
    <location>
        <begin position="1"/>
        <end position="20"/>
    </location>
</feature>
<evidence type="ECO:0000256" key="3">
    <source>
        <dbReference type="ARBA" id="ARBA00022448"/>
    </source>
</evidence>
<dbReference type="InterPro" id="IPR018000">
    <property type="entry name" value="Neurotransmitter_ion_chnl_CS"/>
</dbReference>
<evidence type="ECO:0000259" key="13">
    <source>
        <dbReference type="Pfam" id="PF02932"/>
    </source>
</evidence>
<sequence>MNYSKLSLLVLCMTISYSSGEELIEFHEKVMDILRNEIYSRTILPPLGQNETQRKILINLGLREIETLDDRRMELKAQFSLRQKWSDTRLQYDTSSKNGYVTIHTDSNYRPWMPDTFVHNEKEAMVHSTTRPNSFFRIYPNGSILHSVRLSTTISCLMDLRRFPFDEQHCEIRLASYAYPKSTLELNWDPMFSLEMIGSQHHMTQFKLVGQVVGRCLMSHVATGEYSTIYVILSFRREIGYYIIQYFIPIGMCVALTWISFWLGPAIEARLSLTVTVLLTLTTQVSGITGTMSQVSYATAFSTFTGISTTFAVLSIVQSAYVFTIIRRNQFHTLVSPPRMVEIVGSNHKSVEYGEGDGSQKVTPRSALRLDLISKILFPTLYILFIITYTIVYYAFPASKYGYVAKDNASCKRQVM</sequence>
<dbReference type="InterPro" id="IPR038050">
    <property type="entry name" value="Neuro_actylchol_rec"/>
</dbReference>
<dbReference type="InterPro" id="IPR006029">
    <property type="entry name" value="Neurotrans-gated_channel_TM"/>
</dbReference>
<reference evidence="14 15" key="1">
    <citation type="submission" date="2024-08" db="EMBL/GenBank/DDBJ databases">
        <authorList>
            <person name="Cucini C."/>
            <person name="Frati F."/>
        </authorList>
    </citation>
    <scope>NUCLEOTIDE SEQUENCE [LARGE SCALE GENOMIC DNA]</scope>
</reference>
<comment type="caution">
    <text evidence="14">The sequence shown here is derived from an EMBL/GenBank/DDBJ whole genome shotgun (WGS) entry which is preliminary data.</text>
</comment>
<evidence type="ECO:0000256" key="1">
    <source>
        <dbReference type="ARBA" id="ARBA00004141"/>
    </source>
</evidence>
<dbReference type="Gene3D" id="2.70.170.10">
    <property type="entry name" value="Neurotransmitter-gated ion-channel ligand-binding domain"/>
    <property type="match status" value="1"/>
</dbReference>
<evidence type="ECO:0000256" key="8">
    <source>
        <dbReference type="ARBA" id="ARBA00023065"/>
    </source>
</evidence>
<dbReference type="Pfam" id="PF02932">
    <property type="entry name" value="Neur_chan_memb"/>
    <property type="match status" value="1"/>
</dbReference>
<dbReference type="SUPFAM" id="SSF63712">
    <property type="entry name" value="Nicotinic receptor ligand binding domain-like"/>
    <property type="match status" value="1"/>
</dbReference>
<keyword evidence="3 11" id="KW-0813">Transport</keyword>
<gene>
    <name evidence="14" type="ORF">ODALV1_LOCUS3053</name>
</gene>
<comment type="similarity">
    <text evidence="11">Belongs to the ligand-gated ion channel (TC 1.A.9) family.</text>
</comment>
<feature type="transmembrane region" description="Helical" evidence="11">
    <location>
        <begin position="376"/>
        <end position="396"/>
    </location>
</feature>
<dbReference type="PRINTS" id="PR00252">
    <property type="entry name" value="NRIONCHANNEL"/>
</dbReference>
<keyword evidence="4" id="KW-1003">Cell membrane</keyword>
<dbReference type="Gene3D" id="1.20.58.390">
    <property type="entry name" value="Neurotransmitter-gated ion-channel transmembrane domain"/>
    <property type="match status" value="1"/>
</dbReference>
<protein>
    <recommendedName>
        <fullName evidence="16">Glutamate-gated chloride channel</fullName>
    </recommendedName>
</protein>
<evidence type="ECO:0000313" key="14">
    <source>
        <dbReference type="EMBL" id="CAL8074993.1"/>
    </source>
</evidence>
<dbReference type="InterPro" id="IPR036719">
    <property type="entry name" value="Neuro-gated_channel_TM_sf"/>
</dbReference>
<feature type="domain" description="Neurotransmitter-gated ion-channel transmembrane" evidence="13">
    <location>
        <begin position="248"/>
        <end position="330"/>
    </location>
</feature>
<feature type="chain" id="PRO_5044968010" description="Glutamate-gated chloride channel" evidence="11">
    <location>
        <begin position="21"/>
        <end position="416"/>
    </location>
</feature>
<dbReference type="PRINTS" id="PR00253">
    <property type="entry name" value="GABAARECEPTR"/>
</dbReference>